<dbReference type="RefSeq" id="WP_150862734.1">
    <property type="nucleotide sequence ID" value="NZ_VYXP01000002.1"/>
</dbReference>
<evidence type="ECO:0000256" key="2">
    <source>
        <dbReference type="ARBA" id="ARBA00011881"/>
    </source>
</evidence>
<organism evidence="11 12">
    <name type="scientific">Marinihelvus fidelis</name>
    <dbReference type="NCBI Taxonomy" id="2613842"/>
    <lineage>
        <taxon>Bacteria</taxon>
        <taxon>Pseudomonadati</taxon>
        <taxon>Pseudomonadota</taxon>
        <taxon>Gammaproteobacteria</taxon>
        <taxon>Chromatiales</taxon>
        <taxon>Wenzhouxiangellaceae</taxon>
        <taxon>Marinihelvus</taxon>
    </lineage>
</organism>
<evidence type="ECO:0000256" key="7">
    <source>
        <dbReference type="ARBA" id="ARBA00071120"/>
    </source>
</evidence>
<evidence type="ECO:0000259" key="9">
    <source>
        <dbReference type="Pfam" id="PF02551"/>
    </source>
</evidence>
<dbReference type="PANTHER" id="PTHR11066">
    <property type="entry name" value="ACYL-COA THIOESTERASE"/>
    <property type="match status" value="1"/>
</dbReference>
<dbReference type="NCBIfam" id="TIGR00189">
    <property type="entry name" value="tesB"/>
    <property type="match status" value="1"/>
</dbReference>
<evidence type="ECO:0000256" key="8">
    <source>
        <dbReference type="ARBA" id="ARBA00079653"/>
    </source>
</evidence>
<dbReference type="CDD" id="cd03444">
    <property type="entry name" value="Thioesterase_II_repeat1"/>
    <property type="match status" value="1"/>
</dbReference>
<evidence type="ECO:0000313" key="11">
    <source>
        <dbReference type="EMBL" id="KAA9133173.1"/>
    </source>
</evidence>
<sequence>MSDTDSEHVCYRADEDGERHSAEELLALIRPQPLEVNLFRGESRDIGTPRVFGGQVLAQALLAASETVEPGRLAHSLHAYFLRAGDPESPIVYSVDRSRDGRSFSARRVVAIQHGQQIFTLSASFQVPQGGVDHQFDMPDVPGPDDIVPGEALSPERLEQVSRKLHRWFNRFGPYEIRPVDIYDPFRPEPRPPRQRVWFRINGDVGDDPVLNRALLAYVSDFHLVSTATLPHGISLLKGNVLMASLDHAMWFHRECRLDDWLLYDCDSPNAGGSRGLARGMIYDRQGRLVASTAQEGMIRVVEPPGGGDVP</sequence>
<dbReference type="CDD" id="cd03445">
    <property type="entry name" value="Thioesterase_II_repeat2"/>
    <property type="match status" value="1"/>
</dbReference>
<dbReference type="Pfam" id="PF13622">
    <property type="entry name" value="4HBT_3"/>
    <property type="match status" value="1"/>
</dbReference>
<evidence type="ECO:0000256" key="4">
    <source>
        <dbReference type="ARBA" id="ARBA00023098"/>
    </source>
</evidence>
<evidence type="ECO:0000256" key="5">
    <source>
        <dbReference type="ARBA" id="ARBA00038894"/>
    </source>
</evidence>
<dbReference type="InterPro" id="IPR049449">
    <property type="entry name" value="TesB_ACOT8-like_N"/>
</dbReference>
<keyword evidence="3" id="KW-0378">Hydrolase</keyword>
<dbReference type="InterPro" id="IPR029069">
    <property type="entry name" value="HotDog_dom_sf"/>
</dbReference>
<reference evidence="11 12" key="1">
    <citation type="submission" date="2019-09" db="EMBL/GenBank/DDBJ databases">
        <title>Wenzhouxiangella sp. Genome sequencing and assembly.</title>
        <authorList>
            <person name="Zhang R."/>
        </authorList>
    </citation>
    <scope>NUCLEOTIDE SEQUENCE [LARGE SCALE GENOMIC DNA]</scope>
    <source>
        <strain evidence="11 12">W260</strain>
    </source>
</reference>
<evidence type="ECO:0000259" key="10">
    <source>
        <dbReference type="Pfam" id="PF13622"/>
    </source>
</evidence>
<dbReference type="EC" id="3.1.2.20" evidence="5"/>
<protein>
    <recommendedName>
        <fullName evidence="7">Acyl-CoA thioesterase 2</fullName>
        <ecNumber evidence="5">3.1.2.20</ecNumber>
    </recommendedName>
    <alternativeName>
        <fullName evidence="8">Thioesterase II</fullName>
    </alternativeName>
</protein>
<dbReference type="Proteomes" id="UP000325372">
    <property type="component" value="Unassembled WGS sequence"/>
</dbReference>
<comment type="similarity">
    <text evidence="1">Belongs to the C/M/P thioester hydrolase family.</text>
</comment>
<feature type="domain" description="Acyl-CoA thioesterase 2 C-terminal" evidence="9">
    <location>
        <begin position="175"/>
        <end position="298"/>
    </location>
</feature>
<keyword evidence="12" id="KW-1185">Reference proteome</keyword>
<evidence type="ECO:0000256" key="1">
    <source>
        <dbReference type="ARBA" id="ARBA00006538"/>
    </source>
</evidence>
<dbReference type="GO" id="GO:0006637">
    <property type="term" value="P:acyl-CoA metabolic process"/>
    <property type="evidence" value="ECO:0007669"/>
    <property type="project" value="InterPro"/>
</dbReference>
<evidence type="ECO:0000313" key="12">
    <source>
        <dbReference type="Proteomes" id="UP000325372"/>
    </source>
</evidence>
<dbReference type="AlphaFoldDB" id="A0A5N0TDK4"/>
<keyword evidence="4" id="KW-0443">Lipid metabolism</keyword>
<dbReference type="SUPFAM" id="SSF54637">
    <property type="entry name" value="Thioesterase/thiol ester dehydrase-isomerase"/>
    <property type="match status" value="2"/>
</dbReference>
<dbReference type="InterPro" id="IPR003703">
    <property type="entry name" value="Acyl_CoA_thio"/>
</dbReference>
<feature type="domain" description="Acyl-CoA thioesterase-like N-terminal HotDog" evidence="10">
    <location>
        <begin position="47"/>
        <end position="126"/>
    </location>
</feature>
<dbReference type="PANTHER" id="PTHR11066:SF34">
    <property type="entry name" value="ACYL-COENZYME A THIOESTERASE 8"/>
    <property type="match status" value="1"/>
</dbReference>
<dbReference type="GO" id="GO:0009062">
    <property type="term" value="P:fatty acid catabolic process"/>
    <property type="evidence" value="ECO:0007669"/>
    <property type="project" value="TreeGrafter"/>
</dbReference>
<dbReference type="GO" id="GO:0005829">
    <property type="term" value="C:cytosol"/>
    <property type="evidence" value="ECO:0007669"/>
    <property type="project" value="TreeGrafter"/>
</dbReference>
<comment type="subunit">
    <text evidence="2">Homotetramer.</text>
</comment>
<dbReference type="Gene3D" id="2.40.160.210">
    <property type="entry name" value="Acyl-CoA thioesterase, double hotdog domain"/>
    <property type="match status" value="1"/>
</dbReference>
<accession>A0A5N0TDK4</accession>
<dbReference type="InterPro" id="IPR025652">
    <property type="entry name" value="TesB_C"/>
</dbReference>
<evidence type="ECO:0000256" key="6">
    <source>
        <dbReference type="ARBA" id="ARBA00050943"/>
    </source>
</evidence>
<dbReference type="EMBL" id="VYXP01000002">
    <property type="protein sequence ID" value="KAA9133173.1"/>
    <property type="molecule type" value="Genomic_DNA"/>
</dbReference>
<comment type="catalytic activity">
    <reaction evidence="6">
        <text>a fatty acyl-CoA + H2O = a fatty acid + CoA + H(+)</text>
        <dbReference type="Rhea" id="RHEA:16781"/>
        <dbReference type="ChEBI" id="CHEBI:15377"/>
        <dbReference type="ChEBI" id="CHEBI:15378"/>
        <dbReference type="ChEBI" id="CHEBI:28868"/>
        <dbReference type="ChEBI" id="CHEBI:57287"/>
        <dbReference type="ChEBI" id="CHEBI:77636"/>
        <dbReference type="EC" id="3.1.2.20"/>
    </reaction>
    <physiologicalReaction direction="left-to-right" evidence="6">
        <dbReference type="Rhea" id="RHEA:16782"/>
    </physiologicalReaction>
</comment>
<proteinExistence type="inferred from homology"/>
<dbReference type="GO" id="GO:0047617">
    <property type="term" value="F:fatty acyl-CoA hydrolase activity"/>
    <property type="evidence" value="ECO:0007669"/>
    <property type="project" value="UniProtKB-EC"/>
</dbReference>
<name>A0A5N0TDK4_9GAMM</name>
<dbReference type="InterPro" id="IPR042171">
    <property type="entry name" value="Acyl-CoA_hotdog"/>
</dbReference>
<dbReference type="Pfam" id="PF02551">
    <property type="entry name" value="Acyl_CoA_thio"/>
    <property type="match status" value="1"/>
</dbReference>
<dbReference type="FunFam" id="2.40.160.210:FF:000001">
    <property type="entry name" value="Acyl-CoA thioesterase II"/>
    <property type="match status" value="1"/>
</dbReference>
<comment type="caution">
    <text evidence="11">The sequence shown here is derived from an EMBL/GenBank/DDBJ whole genome shotgun (WGS) entry which is preliminary data.</text>
</comment>
<gene>
    <name evidence="11" type="primary">tesB</name>
    <name evidence="11" type="ORF">F3N42_02090</name>
</gene>
<evidence type="ECO:0000256" key="3">
    <source>
        <dbReference type="ARBA" id="ARBA00022801"/>
    </source>
</evidence>